<feature type="compositionally biased region" description="Basic and acidic residues" evidence="3">
    <location>
        <begin position="497"/>
        <end position="512"/>
    </location>
</feature>
<organism evidence="5 6">
    <name type="scientific">Wickerhamomyces mucosus</name>
    <dbReference type="NCBI Taxonomy" id="1378264"/>
    <lineage>
        <taxon>Eukaryota</taxon>
        <taxon>Fungi</taxon>
        <taxon>Dikarya</taxon>
        <taxon>Ascomycota</taxon>
        <taxon>Saccharomycotina</taxon>
        <taxon>Saccharomycetes</taxon>
        <taxon>Phaffomycetales</taxon>
        <taxon>Wickerhamomycetaceae</taxon>
        <taxon>Wickerhamomyces</taxon>
    </lineage>
</organism>
<evidence type="ECO:0000256" key="1">
    <source>
        <dbReference type="ARBA" id="ARBA00022443"/>
    </source>
</evidence>
<dbReference type="Gene3D" id="2.30.30.40">
    <property type="entry name" value="SH3 Domains"/>
    <property type="match status" value="1"/>
</dbReference>
<evidence type="ECO:0000313" key="6">
    <source>
        <dbReference type="Proteomes" id="UP000769528"/>
    </source>
</evidence>
<comment type="caution">
    <text evidence="5">The sequence shown here is derived from an EMBL/GenBank/DDBJ whole genome shotgun (WGS) entry which is preliminary data.</text>
</comment>
<dbReference type="EMBL" id="JAEUBF010000796">
    <property type="protein sequence ID" value="KAH3674854.1"/>
    <property type="molecule type" value="Genomic_DNA"/>
</dbReference>
<evidence type="ECO:0000256" key="3">
    <source>
        <dbReference type="SAM" id="MobiDB-lite"/>
    </source>
</evidence>
<proteinExistence type="predicted"/>
<feature type="compositionally biased region" description="Basic and acidic residues" evidence="3">
    <location>
        <begin position="356"/>
        <end position="374"/>
    </location>
</feature>
<dbReference type="SMART" id="SM00326">
    <property type="entry name" value="SH3"/>
    <property type="match status" value="1"/>
</dbReference>
<dbReference type="SUPFAM" id="SSF50044">
    <property type="entry name" value="SH3-domain"/>
    <property type="match status" value="1"/>
</dbReference>
<dbReference type="OrthoDB" id="207120at2759"/>
<dbReference type="PANTHER" id="PTHR46026:SF1">
    <property type="entry name" value="RHO-TYPE GUANINE NUCLEOTIDE EXCHANGE FACTOR, ISOFORM F"/>
    <property type="match status" value="1"/>
</dbReference>
<dbReference type="Proteomes" id="UP000769528">
    <property type="component" value="Unassembled WGS sequence"/>
</dbReference>
<feature type="region of interest" description="Disordered" evidence="3">
    <location>
        <begin position="620"/>
        <end position="650"/>
    </location>
</feature>
<feature type="region of interest" description="Disordered" evidence="3">
    <location>
        <begin position="260"/>
        <end position="389"/>
    </location>
</feature>
<feature type="domain" description="SH3" evidence="4">
    <location>
        <begin position="5"/>
        <end position="69"/>
    </location>
</feature>
<feature type="compositionally biased region" description="Polar residues" evidence="3">
    <location>
        <begin position="513"/>
        <end position="522"/>
    </location>
</feature>
<feature type="compositionally biased region" description="Polar residues" evidence="3">
    <location>
        <begin position="476"/>
        <end position="495"/>
    </location>
</feature>
<reference evidence="5" key="1">
    <citation type="journal article" date="2021" name="Open Biol.">
        <title>Shared evolutionary footprints suggest mitochondrial oxidative damage underlies multiple complex I losses in fungi.</title>
        <authorList>
            <person name="Schikora-Tamarit M.A."/>
            <person name="Marcet-Houben M."/>
            <person name="Nosek J."/>
            <person name="Gabaldon T."/>
        </authorList>
    </citation>
    <scope>NUCLEOTIDE SEQUENCE</scope>
    <source>
        <strain evidence="5">CBS6341</strain>
    </source>
</reference>
<feature type="compositionally biased region" description="Basic and acidic residues" evidence="3">
    <location>
        <begin position="305"/>
        <end position="316"/>
    </location>
</feature>
<keyword evidence="6" id="KW-1185">Reference proteome</keyword>
<feature type="compositionally biased region" description="Low complexity" evidence="3">
    <location>
        <begin position="149"/>
        <end position="166"/>
    </location>
</feature>
<sequence>MVSERLPFKTQALYPYSSDFEDDLNFAAGQIIEVTSIEDEQWFSGSFTDSNGVLQSGMFPRNFVGEAIPELVGSTAEPHEELQEAPESPNKGLVETRTPEEAESEEQYEGDNSSDNKDRPNFQSANNKRTTQEDPAFATVEPESTKQLPSKVSSFSTQSSVPLPSSKISEVSHFTKSYKGVPSSYIPPSIGKSNNPVKTKPDHHSSYIPPKFGKPDNSSKEPALQIPKEAIEFSNDQNPEEDLQIPKLSLKDRIALLQKQQKEEAEKQAALLKKKQQKLQENSVKPENFDSNNRIDPSLVGPPTEPEKDVTDHQNDETDDSEILNRSRNHDDERENVPISKDVHYDENDTQNESFSEVKEDAEVRDEEREKKDQEEDADEEEDEEEARRAILTARMAKLAGAGGLYGASGFNPFGNVPKLARPPKRKGDHKDEDEDKNHSSAAPVPIFPYLPGTTPEFPVELQKAQEEYSEETLERTSNLSSTTGGDFQKQNNEGIENEKDYGYDPAEEYKNSNDIGDSSTDATASLADKLDHLNLKTATVKTLQSESAIEGDDERERDSSEDDLTFSDPEKLGSNVDLEKHEATETDTFHTVPGEQKIANIVSDYTTGYESDDDIQFAINSNSDGNNPREISHPDILPPGTSAPTAPTAPSLLQIEDDAYDKAVIPSISSVSSANSSTKTESPLDDSPLATFNEEVKHSSPTSVKSVSFSQAPITNTLDLVDNSIIQEATSGFQKPAVPDAPVPTIPQDAASTIPQVSASSYSFKDSSPPMPPPIPSNTTGGSLLPQVNEPPLITGVKKSATFSHNSVPAPSPSTYGSLESKYNISSGWWLSDNQLPHQLQLKVGKELIYEMDKTIVDRRGGKKLVLKDYYILHQDNSQTILNISFAPDDPEKTIEIKQDVIKSPKVPLDKLDQFSDRFGTQVFQISSKLVNVHLKEPLVPYVLSQIKNILPPVGLRSYGVVIYTNSNNTEVHQDANFRAGDIIAINRAKFHGHNKLRQKIVYDVGNTGSPFAAIITEFDDEKKKFRVIEQDSNGKIRHSSYKPSDMKSGKIKVFRVVGREFVGW</sequence>
<dbReference type="PROSITE" id="PS50002">
    <property type="entry name" value="SH3"/>
    <property type="match status" value="1"/>
</dbReference>
<gene>
    <name evidence="5" type="ORF">WICMUC_003057</name>
</gene>
<protein>
    <recommendedName>
        <fullName evidence="4">SH3 domain-containing protein</fullName>
    </recommendedName>
</protein>
<dbReference type="InterPro" id="IPR035552">
    <property type="entry name" value="Mti1_SH3"/>
</dbReference>
<dbReference type="CDD" id="cd11887">
    <property type="entry name" value="SH3_Bbc1"/>
    <property type="match status" value="1"/>
</dbReference>
<evidence type="ECO:0000259" key="4">
    <source>
        <dbReference type="PROSITE" id="PS50002"/>
    </source>
</evidence>
<feature type="region of interest" description="Disordered" evidence="3">
    <location>
        <begin position="76"/>
        <end position="246"/>
    </location>
</feature>
<accession>A0A9P8TDL6</accession>
<feature type="compositionally biased region" description="Low complexity" evidence="3">
    <location>
        <begin position="639"/>
        <end position="650"/>
    </location>
</feature>
<feature type="compositionally biased region" description="Polar residues" evidence="3">
    <location>
        <begin position="282"/>
        <end position="295"/>
    </location>
</feature>
<reference evidence="5" key="2">
    <citation type="submission" date="2021-01" db="EMBL/GenBank/DDBJ databases">
        <authorList>
            <person name="Schikora-Tamarit M.A."/>
        </authorList>
    </citation>
    <scope>NUCLEOTIDE SEQUENCE</scope>
    <source>
        <strain evidence="5">CBS6341</strain>
    </source>
</reference>
<feature type="compositionally biased region" description="Acidic residues" evidence="3">
    <location>
        <begin position="550"/>
        <end position="566"/>
    </location>
</feature>
<feature type="region of interest" description="Disordered" evidence="3">
    <location>
        <begin position="403"/>
        <end position="522"/>
    </location>
</feature>
<name>A0A9P8TDL6_9ASCO</name>
<dbReference type="AlphaFoldDB" id="A0A9P8TDL6"/>
<dbReference type="InterPro" id="IPR057402">
    <property type="entry name" value="AIM3_BBC1_C"/>
</dbReference>
<feature type="compositionally biased region" description="Basic and acidic residues" evidence="3">
    <location>
        <begin position="323"/>
        <end position="347"/>
    </location>
</feature>
<dbReference type="InterPro" id="IPR036028">
    <property type="entry name" value="SH3-like_dom_sf"/>
</dbReference>
<keyword evidence="1 2" id="KW-0728">SH3 domain</keyword>
<dbReference type="InterPro" id="IPR001452">
    <property type="entry name" value="SH3_domain"/>
</dbReference>
<dbReference type="Pfam" id="PF00018">
    <property type="entry name" value="SH3_1"/>
    <property type="match status" value="1"/>
</dbReference>
<feature type="compositionally biased region" description="Acidic residues" evidence="3">
    <location>
        <begin position="375"/>
        <end position="385"/>
    </location>
</feature>
<feature type="compositionally biased region" description="Polar residues" evidence="3">
    <location>
        <begin position="537"/>
        <end position="548"/>
    </location>
</feature>
<evidence type="ECO:0000256" key="2">
    <source>
        <dbReference type="PROSITE-ProRule" id="PRU00192"/>
    </source>
</evidence>
<dbReference type="PANTHER" id="PTHR46026">
    <property type="entry name" value="RHO-TYPE GUANINE NUCLEOTIDE EXCHANGE FACTOR, ISOFORM F"/>
    <property type="match status" value="1"/>
</dbReference>
<feature type="region of interest" description="Disordered" evidence="3">
    <location>
        <begin position="537"/>
        <end position="582"/>
    </location>
</feature>
<dbReference type="Pfam" id="PF25459">
    <property type="entry name" value="AIM3_BBC1_C"/>
    <property type="match status" value="1"/>
</dbReference>
<evidence type="ECO:0000313" key="5">
    <source>
        <dbReference type="EMBL" id="KAH3674854.1"/>
    </source>
</evidence>